<evidence type="ECO:0000256" key="5">
    <source>
        <dbReference type="ARBA" id="ARBA00023015"/>
    </source>
</evidence>
<dbReference type="HAMAP" id="MF_01586">
    <property type="entry name" value="FeoC"/>
    <property type="match status" value="1"/>
</dbReference>
<reference evidence="11" key="2">
    <citation type="submission" date="2015-03" db="EMBL/GenBank/DDBJ databases">
        <authorList>
            <person name="Murphy D."/>
        </authorList>
    </citation>
    <scope>NUCLEOTIDE SEQUENCE [LARGE SCALE GENOMIC DNA]</scope>
    <source>
        <strain evidence="11">IP27925</strain>
    </source>
</reference>
<dbReference type="AlphaFoldDB" id="A0A0T9U9H3"/>
<dbReference type="OrthoDB" id="6903254at2"/>
<evidence type="ECO:0000256" key="8">
    <source>
        <dbReference type="HAMAP-Rule" id="MF_01586"/>
    </source>
</evidence>
<dbReference type="Pfam" id="PF09012">
    <property type="entry name" value="FeoC"/>
    <property type="match status" value="1"/>
</dbReference>
<dbReference type="GO" id="GO:0003677">
    <property type="term" value="F:DNA binding"/>
    <property type="evidence" value="ECO:0007669"/>
    <property type="project" value="UniProtKB-KW"/>
</dbReference>
<dbReference type="GO" id="GO:0005506">
    <property type="term" value="F:iron ion binding"/>
    <property type="evidence" value="ECO:0007669"/>
    <property type="project" value="UniProtKB-UniRule"/>
</dbReference>
<gene>
    <name evidence="8 11" type="primary">feoC</name>
    <name evidence="10" type="ORF">ACZ76_08150</name>
    <name evidence="11" type="ORF">ERS008460_02394</name>
</gene>
<evidence type="ECO:0000313" key="11">
    <source>
        <dbReference type="EMBL" id="CNL27491.1"/>
    </source>
</evidence>
<keyword evidence="1 8" id="KW-0678">Repressor</keyword>
<protein>
    <recommendedName>
        <fullName evidence="8">Probable [Fe-S]-dependent transcriptional repressor</fullName>
    </recommendedName>
</protein>
<evidence type="ECO:0000313" key="13">
    <source>
        <dbReference type="Proteomes" id="UP000069914"/>
    </source>
</evidence>
<proteinExistence type="inferred from homology"/>
<dbReference type="RefSeq" id="WP_048618348.1">
    <property type="nucleotide sequence ID" value="NZ_CABHQD010000073.1"/>
</dbReference>
<evidence type="ECO:0000259" key="9">
    <source>
        <dbReference type="Pfam" id="PF09012"/>
    </source>
</evidence>
<feature type="binding site" evidence="8">
    <location>
        <position position="64"/>
    </location>
    <ligand>
        <name>iron-sulfur cluster</name>
        <dbReference type="ChEBI" id="CHEBI:30408"/>
    </ligand>
</feature>
<dbReference type="GO" id="GO:0051536">
    <property type="term" value="F:iron-sulfur cluster binding"/>
    <property type="evidence" value="ECO:0007669"/>
    <property type="project" value="UniProtKB-KW"/>
</dbReference>
<evidence type="ECO:0000256" key="4">
    <source>
        <dbReference type="ARBA" id="ARBA00023014"/>
    </source>
</evidence>
<evidence type="ECO:0000256" key="7">
    <source>
        <dbReference type="ARBA" id="ARBA00023163"/>
    </source>
</evidence>
<dbReference type="EMBL" id="CP011975">
    <property type="protein sequence ID" value="AKP33508.1"/>
    <property type="molecule type" value="Genomic_DNA"/>
</dbReference>
<dbReference type="Gene3D" id="1.10.10.10">
    <property type="entry name" value="Winged helix-like DNA-binding domain superfamily/Winged helix DNA-binding domain"/>
    <property type="match status" value="1"/>
</dbReference>
<evidence type="ECO:0000256" key="3">
    <source>
        <dbReference type="ARBA" id="ARBA00023004"/>
    </source>
</evidence>
<reference evidence="12" key="3">
    <citation type="submission" date="2015-03" db="EMBL/GenBank/DDBJ databases">
        <authorList>
            <consortium name="Pathogen Informatics"/>
        </authorList>
    </citation>
    <scope>NUCLEOTIDE SEQUENCE [LARGE SCALE GENOMIC DNA]</scope>
    <source>
        <strain evidence="12">IP27925</strain>
    </source>
</reference>
<dbReference type="InterPro" id="IPR036388">
    <property type="entry name" value="WH-like_DNA-bd_sf"/>
</dbReference>
<dbReference type="InterPro" id="IPR023732">
    <property type="entry name" value="FeoC"/>
</dbReference>
<accession>A0A0T9U9H3</accession>
<dbReference type="Proteomes" id="UP000040088">
    <property type="component" value="Unassembled WGS sequence"/>
</dbReference>
<sequence length="82" mass="8749">MASLLQLRDAIALSGSADAHQLSQQLAAPLPLVEAMLERLAAMGKIERIEQDNSGCLTGSCKSCPEGQNQCHTVIYQLKGQP</sequence>
<feature type="binding site" evidence="8">
    <location>
        <position position="56"/>
    </location>
    <ligand>
        <name>iron-sulfur cluster</name>
        <dbReference type="ChEBI" id="CHEBI:30408"/>
    </ligand>
</feature>
<keyword evidence="2 8" id="KW-0479">Metal-binding</keyword>
<dbReference type="EMBL" id="CQEM01000010">
    <property type="protein sequence ID" value="CNL27491.1"/>
    <property type="molecule type" value="Genomic_DNA"/>
</dbReference>
<keyword evidence="3 8" id="KW-0408">Iron</keyword>
<keyword evidence="4 8" id="KW-0411">Iron-sulfur</keyword>
<dbReference type="InterPro" id="IPR015102">
    <property type="entry name" value="Tscrpt_reg_HTH_FeoC"/>
</dbReference>
<comment type="function">
    <text evidence="8">May function as a transcriptional regulator that controls feoABC expression.</text>
</comment>
<feature type="binding site" evidence="8">
    <location>
        <position position="61"/>
    </location>
    <ligand>
        <name>iron-sulfur cluster</name>
        <dbReference type="ChEBI" id="CHEBI:30408"/>
    </ligand>
</feature>
<evidence type="ECO:0000256" key="6">
    <source>
        <dbReference type="ARBA" id="ARBA00023125"/>
    </source>
</evidence>
<evidence type="ECO:0000256" key="1">
    <source>
        <dbReference type="ARBA" id="ARBA00022491"/>
    </source>
</evidence>
<organism evidence="11 12">
    <name type="scientific">Yersinia aleksiciae</name>
    <dbReference type="NCBI Taxonomy" id="263819"/>
    <lineage>
        <taxon>Bacteria</taxon>
        <taxon>Pseudomonadati</taxon>
        <taxon>Pseudomonadota</taxon>
        <taxon>Gammaproteobacteria</taxon>
        <taxon>Enterobacterales</taxon>
        <taxon>Yersiniaceae</taxon>
        <taxon>Yersinia</taxon>
    </lineage>
</organism>
<evidence type="ECO:0000313" key="12">
    <source>
        <dbReference type="Proteomes" id="UP000040088"/>
    </source>
</evidence>
<dbReference type="SUPFAM" id="SSF46785">
    <property type="entry name" value="Winged helix' DNA-binding domain"/>
    <property type="match status" value="1"/>
</dbReference>
<dbReference type="Proteomes" id="UP000069914">
    <property type="component" value="Chromosome"/>
</dbReference>
<reference evidence="10 13" key="1">
    <citation type="journal article" date="2015" name="Genome Announc.">
        <title>De Novo Genome Sequence of Yersinia aleksiciae Y159T.</title>
        <authorList>
            <person name="Sprague L.D."/>
            <person name="Neubauer H."/>
        </authorList>
    </citation>
    <scope>NUCLEOTIDE SEQUENCE [LARGE SCALE GENOMIC DNA]</scope>
    <source>
        <strain evidence="10 13">159</strain>
    </source>
</reference>
<evidence type="ECO:0000313" key="10">
    <source>
        <dbReference type="EMBL" id="AKP33508.1"/>
    </source>
</evidence>
<dbReference type="InterPro" id="IPR036390">
    <property type="entry name" value="WH_DNA-bd_sf"/>
</dbReference>
<feature type="domain" description="Transcriptional regulator HTH-type FeoC" evidence="9">
    <location>
        <begin position="3"/>
        <end position="76"/>
    </location>
</feature>
<dbReference type="GeneID" id="61902047"/>
<keyword evidence="13" id="KW-1185">Reference proteome</keyword>
<comment type="similarity">
    <text evidence="8">Belongs to the FeoC family.</text>
</comment>
<evidence type="ECO:0000256" key="2">
    <source>
        <dbReference type="ARBA" id="ARBA00022723"/>
    </source>
</evidence>
<dbReference type="STRING" id="28152.CH54_2329"/>
<dbReference type="KEGG" id="yak:ACZ76_08150"/>
<keyword evidence="5 8" id="KW-0805">Transcription regulation</keyword>
<keyword evidence="6 8" id="KW-0238">DNA-binding</keyword>
<keyword evidence="7 8" id="KW-0804">Transcription</keyword>
<name>A0A0T9U9H3_YERAE</name>
<feature type="binding site" evidence="8">
    <location>
        <position position="71"/>
    </location>
    <ligand>
        <name>iron-sulfur cluster</name>
        <dbReference type="ChEBI" id="CHEBI:30408"/>
    </ligand>
</feature>